<dbReference type="SUPFAM" id="SSF57535">
    <property type="entry name" value="Complement control module/SCR domain"/>
    <property type="match status" value="1"/>
</dbReference>
<name>A0AAN8JMR8_PATCE</name>
<protein>
    <recommendedName>
        <fullName evidence="4">Sushi domain-containing protein</fullName>
    </recommendedName>
</protein>
<dbReference type="Pfam" id="PF00084">
    <property type="entry name" value="Sushi"/>
    <property type="match status" value="1"/>
</dbReference>
<evidence type="ECO:0000313" key="5">
    <source>
        <dbReference type="EMBL" id="KAK6179767.1"/>
    </source>
</evidence>
<evidence type="ECO:0000256" key="2">
    <source>
        <dbReference type="PROSITE-ProRule" id="PRU00302"/>
    </source>
</evidence>
<keyword evidence="2" id="KW-0768">Sushi</keyword>
<dbReference type="InterPro" id="IPR035976">
    <property type="entry name" value="Sushi/SCR/CCP_sf"/>
</dbReference>
<comment type="caution">
    <text evidence="2">Lacks conserved residue(s) required for the propagation of feature annotation.</text>
</comment>
<keyword evidence="6" id="KW-1185">Reference proteome</keyword>
<evidence type="ECO:0000256" key="1">
    <source>
        <dbReference type="ARBA" id="ARBA00023157"/>
    </source>
</evidence>
<evidence type="ECO:0000256" key="3">
    <source>
        <dbReference type="SAM" id="Phobius"/>
    </source>
</evidence>
<keyword evidence="3" id="KW-0812">Transmembrane</keyword>
<evidence type="ECO:0000259" key="4">
    <source>
        <dbReference type="PROSITE" id="PS50923"/>
    </source>
</evidence>
<dbReference type="PROSITE" id="PS50923">
    <property type="entry name" value="SUSHI"/>
    <property type="match status" value="1"/>
</dbReference>
<keyword evidence="1" id="KW-1015">Disulfide bond</keyword>
<dbReference type="SMART" id="SM00032">
    <property type="entry name" value="CCP"/>
    <property type="match status" value="1"/>
</dbReference>
<dbReference type="EMBL" id="JAZGQO010000008">
    <property type="protein sequence ID" value="KAK6179767.1"/>
    <property type="molecule type" value="Genomic_DNA"/>
</dbReference>
<organism evidence="5 6">
    <name type="scientific">Patella caerulea</name>
    <name type="common">Rayed Mediterranean limpet</name>
    <dbReference type="NCBI Taxonomy" id="87958"/>
    <lineage>
        <taxon>Eukaryota</taxon>
        <taxon>Metazoa</taxon>
        <taxon>Spiralia</taxon>
        <taxon>Lophotrochozoa</taxon>
        <taxon>Mollusca</taxon>
        <taxon>Gastropoda</taxon>
        <taxon>Patellogastropoda</taxon>
        <taxon>Patelloidea</taxon>
        <taxon>Patellidae</taxon>
        <taxon>Patella</taxon>
    </lineage>
</organism>
<dbReference type="Gene3D" id="2.10.70.10">
    <property type="entry name" value="Complement Module, domain 1"/>
    <property type="match status" value="1"/>
</dbReference>
<evidence type="ECO:0000313" key="6">
    <source>
        <dbReference type="Proteomes" id="UP001347796"/>
    </source>
</evidence>
<dbReference type="AlphaFoldDB" id="A0AAN8JMR8"/>
<feature type="domain" description="Sushi" evidence="4">
    <location>
        <begin position="3"/>
        <end position="56"/>
    </location>
</feature>
<feature type="transmembrane region" description="Helical" evidence="3">
    <location>
        <begin position="70"/>
        <end position="94"/>
    </location>
</feature>
<dbReference type="Proteomes" id="UP001347796">
    <property type="component" value="Unassembled WGS sequence"/>
</dbReference>
<accession>A0AAN8JMR8</accession>
<gene>
    <name evidence="5" type="ORF">SNE40_012052</name>
</gene>
<comment type="caution">
    <text evidence="5">The sequence shown here is derived from an EMBL/GenBank/DDBJ whole genome shotgun (WGS) entry which is preliminary data.</text>
</comment>
<keyword evidence="3" id="KW-0472">Membrane</keyword>
<sequence>MTTSCSSIPVINNGKVISSTSTEAEYECLSGFQLVGSKVISCNAASGWESTPTCDVINQTDNVVTWGPEWLMILLGVIIVLMVLSCIACAIWACCCKRNDQGFLCFGGNGGGGSGGLPEKEYVDDSELKYSQSSGVYTMADGTMFIPVQPLHKAGFLYYIFLSCYL</sequence>
<dbReference type="CDD" id="cd00033">
    <property type="entry name" value="CCP"/>
    <property type="match status" value="1"/>
</dbReference>
<proteinExistence type="predicted"/>
<dbReference type="InterPro" id="IPR000436">
    <property type="entry name" value="Sushi_SCR_CCP_dom"/>
</dbReference>
<keyword evidence="3" id="KW-1133">Transmembrane helix</keyword>
<reference evidence="5 6" key="1">
    <citation type="submission" date="2024-01" db="EMBL/GenBank/DDBJ databases">
        <title>The genome of the rayed Mediterranean limpet Patella caerulea (Linnaeus, 1758).</title>
        <authorList>
            <person name="Anh-Thu Weber A."/>
            <person name="Halstead-Nussloch G."/>
        </authorList>
    </citation>
    <scope>NUCLEOTIDE SEQUENCE [LARGE SCALE GENOMIC DNA]</scope>
    <source>
        <strain evidence="5">AATW-2023a</strain>
        <tissue evidence="5">Whole specimen</tissue>
    </source>
</reference>